<dbReference type="Proteomes" id="UP001611580">
    <property type="component" value="Unassembled WGS sequence"/>
</dbReference>
<reference evidence="1 2" key="1">
    <citation type="submission" date="2024-10" db="EMBL/GenBank/DDBJ databases">
        <title>The Natural Products Discovery Center: Release of the First 8490 Sequenced Strains for Exploring Actinobacteria Biosynthetic Diversity.</title>
        <authorList>
            <person name="Kalkreuter E."/>
            <person name="Kautsar S.A."/>
            <person name="Yang D."/>
            <person name="Bader C.D."/>
            <person name="Teijaro C.N."/>
            <person name="Fluegel L."/>
            <person name="Davis C.M."/>
            <person name="Simpson J.R."/>
            <person name="Lauterbach L."/>
            <person name="Steele A.D."/>
            <person name="Gui C."/>
            <person name="Meng S."/>
            <person name="Li G."/>
            <person name="Viehrig K."/>
            <person name="Ye F."/>
            <person name="Su P."/>
            <person name="Kiefer A.F."/>
            <person name="Nichols A."/>
            <person name="Cepeda A.J."/>
            <person name="Yan W."/>
            <person name="Fan B."/>
            <person name="Jiang Y."/>
            <person name="Adhikari A."/>
            <person name="Zheng C.-J."/>
            <person name="Schuster L."/>
            <person name="Cowan T.M."/>
            <person name="Smanski M.J."/>
            <person name="Chevrette M.G."/>
            <person name="De Carvalho L.P.S."/>
            <person name="Shen B."/>
        </authorList>
    </citation>
    <scope>NUCLEOTIDE SEQUENCE [LARGE SCALE GENOMIC DNA]</scope>
    <source>
        <strain evidence="1 2">NPDC019481</strain>
    </source>
</reference>
<protein>
    <recommendedName>
        <fullName evidence="3">DDE superfamily endonuclease</fullName>
    </recommendedName>
</protein>
<comment type="caution">
    <text evidence="1">The sequence shown here is derived from an EMBL/GenBank/DDBJ whole genome shotgun (WGS) entry which is preliminary data.</text>
</comment>
<sequence length="62" mass="6359">MGKRAGDSPAGFTLHAWVDESMKQQIGQADGMYLLAAVVGDPATCGPARDALRTPCAPGGRS</sequence>
<accession>A0ABW7XRK0</accession>
<keyword evidence="2" id="KW-1185">Reference proteome</keyword>
<dbReference type="EMBL" id="JBIRYI010000021">
    <property type="protein sequence ID" value="MFI2490180.1"/>
    <property type="molecule type" value="Genomic_DNA"/>
</dbReference>
<organism evidence="1 2">
    <name type="scientific">Promicromonospora kroppenstedtii</name>
    <dbReference type="NCBI Taxonomy" id="440482"/>
    <lineage>
        <taxon>Bacteria</taxon>
        <taxon>Bacillati</taxon>
        <taxon>Actinomycetota</taxon>
        <taxon>Actinomycetes</taxon>
        <taxon>Micrococcales</taxon>
        <taxon>Promicromonosporaceae</taxon>
        <taxon>Promicromonospora</taxon>
    </lineage>
</organism>
<evidence type="ECO:0000313" key="2">
    <source>
        <dbReference type="Proteomes" id="UP001611580"/>
    </source>
</evidence>
<evidence type="ECO:0008006" key="3">
    <source>
        <dbReference type="Google" id="ProtNLM"/>
    </source>
</evidence>
<evidence type="ECO:0000313" key="1">
    <source>
        <dbReference type="EMBL" id="MFI2490180.1"/>
    </source>
</evidence>
<proteinExistence type="predicted"/>
<dbReference type="RefSeq" id="WP_397407854.1">
    <property type="nucleotide sequence ID" value="NZ_JBIRYI010000021.1"/>
</dbReference>
<name>A0ABW7XRK0_9MICO</name>
<gene>
    <name evidence="1" type="ORF">ACH47X_24935</name>
</gene>